<dbReference type="SUPFAM" id="SSF51197">
    <property type="entry name" value="Clavaminate synthase-like"/>
    <property type="match status" value="1"/>
</dbReference>
<sequence>MGLPGEYSCDPNNFKVTDKMIQNYNDFGFFLDEVAKLKTAVEHERFTKHSYGLSDEDKRQAGLIMWKHPGNDVTGMLARCEKVVGTCEKVLGGEVYHYHTKLFTKDAKTGGKLIWHQDYGYWYKNGCLFPDLMTAFIPIDRCYKENGCLEILEGSHKCGRIQHNLQTSQTGADLERLEHLKAVCPHRVVEMDAGDTLFFHCNLLHTSGFNTSDTKRWALIPCYNLKTNNPVYEHHHPQYTPLQKVPDTAIMECQNFDDLSGKMFNVPEEDRTVNAK</sequence>
<evidence type="ECO:0000313" key="3">
    <source>
        <dbReference type="Proteomes" id="UP001283361"/>
    </source>
</evidence>
<comment type="caution">
    <text evidence="2">The sequence shown here is derived from an EMBL/GenBank/DDBJ whole genome shotgun (WGS) entry which is preliminary data.</text>
</comment>
<comment type="cofactor">
    <cofactor evidence="1">
        <name>Fe cation</name>
        <dbReference type="ChEBI" id="CHEBI:24875"/>
    </cofactor>
</comment>
<evidence type="ECO:0000256" key="1">
    <source>
        <dbReference type="ARBA" id="ARBA00001962"/>
    </source>
</evidence>
<proteinExistence type="predicted"/>
<name>A0AAE1D4Y5_9GAST</name>
<evidence type="ECO:0000313" key="2">
    <source>
        <dbReference type="EMBL" id="KAK3757487.1"/>
    </source>
</evidence>
<organism evidence="2 3">
    <name type="scientific">Elysia crispata</name>
    <name type="common">lettuce slug</name>
    <dbReference type="NCBI Taxonomy" id="231223"/>
    <lineage>
        <taxon>Eukaryota</taxon>
        <taxon>Metazoa</taxon>
        <taxon>Spiralia</taxon>
        <taxon>Lophotrochozoa</taxon>
        <taxon>Mollusca</taxon>
        <taxon>Gastropoda</taxon>
        <taxon>Heterobranchia</taxon>
        <taxon>Euthyneura</taxon>
        <taxon>Panpulmonata</taxon>
        <taxon>Sacoglossa</taxon>
        <taxon>Placobranchoidea</taxon>
        <taxon>Plakobranchidae</taxon>
        <taxon>Elysia</taxon>
    </lineage>
</organism>
<dbReference type="Pfam" id="PF05721">
    <property type="entry name" value="PhyH"/>
    <property type="match status" value="1"/>
</dbReference>
<reference evidence="2" key="1">
    <citation type="journal article" date="2023" name="G3 (Bethesda)">
        <title>A reference genome for the long-term kleptoplast-retaining sea slug Elysia crispata morphotype clarki.</title>
        <authorList>
            <person name="Eastman K.E."/>
            <person name="Pendleton A.L."/>
            <person name="Shaikh M.A."/>
            <person name="Suttiyut T."/>
            <person name="Ogas R."/>
            <person name="Tomko P."/>
            <person name="Gavelis G."/>
            <person name="Widhalm J.R."/>
            <person name="Wisecaver J.H."/>
        </authorList>
    </citation>
    <scope>NUCLEOTIDE SEQUENCE</scope>
    <source>
        <strain evidence="2">ECLA1</strain>
    </source>
</reference>
<dbReference type="Gene3D" id="2.60.120.620">
    <property type="entry name" value="q2cbj1_9rhob like domain"/>
    <property type="match status" value="1"/>
</dbReference>
<protein>
    <submittedName>
        <fullName evidence="2">Uncharacterized protein</fullName>
    </submittedName>
</protein>
<dbReference type="Proteomes" id="UP001283361">
    <property type="component" value="Unassembled WGS sequence"/>
</dbReference>
<keyword evidence="3" id="KW-1185">Reference proteome</keyword>
<dbReference type="PANTHER" id="PTHR20883:SF51">
    <property type="entry name" value="PHYTANOYL-COA HYDROXYLASE"/>
    <property type="match status" value="1"/>
</dbReference>
<accession>A0AAE1D4Y5</accession>
<dbReference type="AlphaFoldDB" id="A0AAE1D4Y5"/>
<dbReference type="PANTHER" id="PTHR20883">
    <property type="entry name" value="PHYTANOYL-COA DIOXYGENASE DOMAIN CONTAINING 1"/>
    <property type="match status" value="1"/>
</dbReference>
<gene>
    <name evidence="2" type="ORF">RRG08_050370</name>
</gene>
<dbReference type="InterPro" id="IPR008775">
    <property type="entry name" value="Phytyl_CoA_dOase-like"/>
</dbReference>
<dbReference type="EMBL" id="JAWDGP010005360">
    <property type="protein sequence ID" value="KAK3757487.1"/>
    <property type="molecule type" value="Genomic_DNA"/>
</dbReference>